<name>A0A6N3F554_EGGLN</name>
<evidence type="ECO:0000313" key="1">
    <source>
        <dbReference type="EMBL" id="VYU47026.1"/>
    </source>
</evidence>
<protein>
    <submittedName>
        <fullName evidence="1">Uncharacterized protein</fullName>
    </submittedName>
</protein>
<reference evidence="1" key="1">
    <citation type="submission" date="2019-11" db="EMBL/GenBank/DDBJ databases">
        <authorList>
            <person name="Feng L."/>
        </authorList>
    </citation>
    <scope>NUCLEOTIDE SEQUENCE</scope>
    <source>
        <strain evidence="1">ElentaLFYP107</strain>
    </source>
</reference>
<organism evidence="1">
    <name type="scientific">Eggerthella lenta</name>
    <name type="common">Eubacterium lentum</name>
    <dbReference type="NCBI Taxonomy" id="84112"/>
    <lineage>
        <taxon>Bacteria</taxon>
        <taxon>Bacillati</taxon>
        <taxon>Actinomycetota</taxon>
        <taxon>Coriobacteriia</taxon>
        <taxon>Eggerthellales</taxon>
        <taxon>Eggerthellaceae</taxon>
        <taxon>Eggerthella</taxon>
    </lineage>
</organism>
<gene>
    <name evidence="1" type="ORF">ELLFYP107_00570</name>
</gene>
<dbReference type="AlphaFoldDB" id="A0A6N3F554"/>
<dbReference type="EMBL" id="CACRTT010000032">
    <property type="protein sequence ID" value="VYU47026.1"/>
    <property type="molecule type" value="Genomic_DNA"/>
</dbReference>
<sequence length="95" mass="10097">MLTPSPHKKVAAGVVKGAYSASSDDGFGFLNATKSRFVRLVIVEIQGNATIASRLFPQSAGNGGKVESVIFCNFSGRTWEALSGTIYRIASWIAD</sequence>
<accession>A0A6N3F554</accession>
<proteinExistence type="predicted"/>